<reference evidence="2" key="1">
    <citation type="submission" date="2021-02" db="EMBL/GenBank/DDBJ databases">
        <authorList>
            <person name="Dougan E. K."/>
            <person name="Rhodes N."/>
            <person name="Thang M."/>
            <person name="Chan C."/>
        </authorList>
    </citation>
    <scope>NUCLEOTIDE SEQUENCE</scope>
</reference>
<protein>
    <submittedName>
        <fullName evidence="2">Uncharacterized protein</fullName>
    </submittedName>
</protein>
<evidence type="ECO:0000313" key="3">
    <source>
        <dbReference type="Proteomes" id="UP000601435"/>
    </source>
</evidence>
<feature type="compositionally biased region" description="Polar residues" evidence="1">
    <location>
        <begin position="8"/>
        <end position="17"/>
    </location>
</feature>
<gene>
    <name evidence="2" type="ORF">SNEC2469_LOCUS26650</name>
</gene>
<dbReference type="OrthoDB" id="10541723at2759"/>
<sequence>KDKDATTEKSGAISSGSGLRRCPCASHLLQLRPQSERGNPTDARENLEGQWHAIPHSSLGAAYDITRQITELPEAPEPWPVPRSLTTSISPLFHGPSSESVFVKGMPESPITFRIAASARNKAVVTRLYNESYDVAWVLWHLQVDIFAWIGTLAVMLHPHPAAKSLATEIGLLALRTFLKRAAEGTPMPWQGYYPSLVQSHVRDSLHWLRSEHKGAPVPKKGDKPLRKAFAAPRAQPDDADVLFNLVPEFAWCLVELETSSEMAAQVRGLATHRHSHGLAYVHEHISKLLRTLDNASNYGDKDARNRELKVLPNFLAEKLAFLETEPEEWEMAERPSFVWDKRDDWRYWDDTAEDLASAMDLAT</sequence>
<feature type="non-terminal residue" evidence="2">
    <location>
        <position position="364"/>
    </location>
</feature>
<accession>A0A813A4S1</accession>
<dbReference type="EMBL" id="CAJNJA010054593">
    <property type="protein sequence ID" value="CAE7853650.1"/>
    <property type="molecule type" value="Genomic_DNA"/>
</dbReference>
<comment type="caution">
    <text evidence="2">The sequence shown here is derived from an EMBL/GenBank/DDBJ whole genome shotgun (WGS) entry which is preliminary data.</text>
</comment>
<feature type="non-terminal residue" evidence="2">
    <location>
        <position position="1"/>
    </location>
</feature>
<evidence type="ECO:0000313" key="2">
    <source>
        <dbReference type="EMBL" id="CAE7853650.1"/>
    </source>
</evidence>
<organism evidence="2 3">
    <name type="scientific">Symbiodinium necroappetens</name>
    <dbReference type="NCBI Taxonomy" id="1628268"/>
    <lineage>
        <taxon>Eukaryota</taxon>
        <taxon>Sar</taxon>
        <taxon>Alveolata</taxon>
        <taxon>Dinophyceae</taxon>
        <taxon>Suessiales</taxon>
        <taxon>Symbiodiniaceae</taxon>
        <taxon>Symbiodinium</taxon>
    </lineage>
</organism>
<dbReference type="AlphaFoldDB" id="A0A813A4S1"/>
<evidence type="ECO:0000256" key="1">
    <source>
        <dbReference type="SAM" id="MobiDB-lite"/>
    </source>
</evidence>
<dbReference type="Proteomes" id="UP000601435">
    <property type="component" value="Unassembled WGS sequence"/>
</dbReference>
<proteinExistence type="predicted"/>
<keyword evidence="3" id="KW-1185">Reference proteome</keyword>
<feature type="region of interest" description="Disordered" evidence="1">
    <location>
        <begin position="1"/>
        <end position="21"/>
    </location>
</feature>
<name>A0A813A4S1_9DINO</name>